<dbReference type="KEGG" id="bdw:94335679"/>
<evidence type="ECO:0000313" key="1">
    <source>
        <dbReference type="EMBL" id="KAK2198369.1"/>
    </source>
</evidence>
<proteinExistence type="predicted"/>
<reference evidence="1" key="1">
    <citation type="journal article" date="2023" name="Nat. Microbiol.">
        <title>Babesia duncani multi-omics identifies virulence factors and drug targets.</title>
        <authorList>
            <person name="Singh P."/>
            <person name="Lonardi S."/>
            <person name="Liang Q."/>
            <person name="Vydyam P."/>
            <person name="Khabirova E."/>
            <person name="Fang T."/>
            <person name="Gihaz S."/>
            <person name="Thekkiniath J."/>
            <person name="Munshi M."/>
            <person name="Abel S."/>
            <person name="Ciampossin L."/>
            <person name="Batugedara G."/>
            <person name="Gupta M."/>
            <person name="Lu X.M."/>
            <person name="Lenz T."/>
            <person name="Chakravarty S."/>
            <person name="Cornillot E."/>
            <person name="Hu Y."/>
            <person name="Ma W."/>
            <person name="Gonzalez L.M."/>
            <person name="Sanchez S."/>
            <person name="Estrada K."/>
            <person name="Sanchez-Flores A."/>
            <person name="Montero E."/>
            <person name="Harb O.S."/>
            <person name="Le Roch K.G."/>
            <person name="Mamoun C.B."/>
        </authorList>
    </citation>
    <scope>NUCLEOTIDE SEQUENCE</scope>
    <source>
        <strain evidence="1">WA1</strain>
    </source>
</reference>
<comment type="caution">
    <text evidence="1">The sequence shown here is derived from an EMBL/GenBank/DDBJ whole genome shotgun (WGS) entry which is preliminary data.</text>
</comment>
<keyword evidence="2" id="KW-1185">Reference proteome</keyword>
<dbReference type="RefSeq" id="XP_067805211.1">
    <property type="nucleotide sequence ID" value="XM_067946420.1"/>
</dbReference>
<sequence length="612" mass="69131">MCEAAAIDPNDNKTLLAEQLQASDPLVESHLKRLGLAYEHFATKIDTRLGRLVKVIDKFQNTLDLVRPLKKNLETQMSILESLETNVEQCRQYVTVEAHASLLDALEQQRQTEEKLTRVHELMETLSLGTNVNAKVLDCDSILQGANRLINSKEHCLELQARPGLENSQLLSEALTNIESSLNVVIEAALAHLVSTFTQNSDEMIDVLSDVCVTTESEPSVLKLIGLLSQRPHYLDHFFQRAQDALKQALQKRLVSQSSMHATSVGDVFLFLQIVTSLAKSCIVGLYYRANLEPESVLNQVPIVSALQLLNAITGSLVEPLESELEQRMPMEDVWNHELICDAFRAIQWCGFYKTKINDILHASPSSTPNSARQTQSFQIEGWTLVNGMDAIYNRWRFKFHDEIIRHLKEQLQANGTSVKYTLDDVCQLVLALQDIQKDYIDSFVLSELIGAIVDTSLEFCSSVSDACEGLWRLVPLETLVKCNNAPESTRELVNEQIEMAYKVYLHAASTQLVKNFNVSDCVSIDKETLEPQINSNVEKDKEQLSKRIKEIVYSARLESEFSGTMQMLLLQYKFKKTSKALFKFLAALHDAACGHDEKMLKFVKDYQELVD</sequence>
<gene>
    <name evidence="1" type="ORF">BdWA1_001381</name>
</gene>
<protein>
    <submittedName>
        <fullName evidence="1">Uncharacterized protein</fullName>
    </submittedName>
</protein>
<dbReference type="AlphaFoldDB" id="A0AAD9UQZ9"/>
<accession>A0AAD9UQZ9</accession>
<name>A0AAD9UQZ9_9APIC</name>
<dbReference type="GeneID" id="94335679"/>
<evidence type="ECO:0000313" key="2">
    <source>
        <dbReference type="Proteomes" id="UP001214638"/>
    </source>
</evidence>
<organism evidence="1 2">
    <name type="scientific">Babesia duncani</name>
    <dbReference type="NCBI Taxonomy" id="323732"/>
    <lineage>
        <taxon>Eukaryota</taxon>
        <taxon>Sar</taxon>
        <taxon>Alveolata</taxon>
        <taxon>Apicomplexa</taxon>
        <taxon>Aconoidasida</taxon>
        <taxon>Piroplasmida</taxon>
        <taxon>Babesiidae</taxon>
        <taxon>Babesia</taxon>
    </lineage>
</organism>
<dbReference type="EMBL" id="JALLKP010000001">
    <property type="protein sequence ID" value="KAK2198369.1"/>
    <property type="molecule type" value="Genomic_DNA"/>
</dbReference>
<dbReference type="Proteomes" id="UP001214638">
    <property type="component" value="Unassembled WGS sequence"/>
</dbReference>